<dbReference type="GO" id="GO:0045505">
    <property type="term" value="F:dynein intermediate chain binding"/>
    <property type="evidence" value="ECO:0007669"/>
    <property type="project" value="InterPro"/>
</dbReference>
<dbReference type="OMA" id="AQSYERY"/>
<evidence type="ECO:0000259" key="2">
    <source>
        <dbReference type="Pfam" id="PF18198"/>
    </source>
</evidence>
<dbReference type="Proteomes" id="UP000018050">
    <property type="component" value="Unassembled WGS sequence"/>
</dbReference>
<feature type="domain" description="Dynein heavy chain AAA lid" evidence="2">
    <location>
        <begin position="2"/>
        <end position="94"/>
    </location>
</feature>
<dbReference type="GeneID" id="25274258"/>
<reference evidence="4" key="1">
    <citation type="submission" date="2013-10" db="EMBL/GenBank/DDBJ databases">
        <title>Genomic analysis of the causative agents of coccidiosis in chickens.</title>
        <authorList>
            <person name="Reid A.J."/>
            <person name="Blake D."/>
            <person name="Billington K."/>
            <person name="Browne H."/>
            <person name="Dunn M."/>
            <person name="Hung S."/>
            <person name="Kawahara F."/>
            <person name="Miranda-Saavedra D."/>
            <person name="Mourier T."/>
            <person name="Nagra H."/>
            <person name="Otto T.D."/>
            <person name="Rawlings N."/>
            <person name="Sanchez A."/>
            <person name="Sanders M."/>
            <person name="Subramaniam C."/>
            <person name="Tay Y."/>
            <person name="Dear P."/>
            <person name="Doerig C."/>
            <person name="Gruber A."/>
            <person name="Parkinson J."/>
            <person name="Shirley M."/>
            <person name="Wan K.L."/>
            <person name="Berriman M."/>
            <person name="Tomley F."/>
            <person name="Pain A."/>
        </authorList>
    </citation>
    <scope>NUCLEOTIDE SEQUENCE</scope>
    <source>
        <strain evidence="4">Houghton</strain>
    </source>
</reference>
<feature type="domain" description="Dynein heavy chain C-terminal" evidence="3">
    <location>
        <begin position="189"/>
        <end position="481"/>
    </location>
</feature>
<sequence length="487" mass="54598">VKAIIFGLCFFHAVLLERKRFGPRGWNMNYPFAMGDLRDSAMVLFNYMEQQQGGSKVPWDDLKYIFGEIMYGGHIIDPRDRLVCNTYLNFYMQASETLGLFPRFVPRALVPLLPFLARVYTGAHESLLVVDRLLDEAELFPFCEQHEGVSYKTPPAQSYERYMDCVASMPPETPLAFGLHPNTEIGYRTQQCEDLFKTLLESEGASAGGTAGKETDGEALCKEILDELGDARFDVEEISQSIPDEEKGPYQHVFLQCMNVLVKEISRSLLEVELGFKGELTFSATMEKLVEDIRMNRVPGSWMKVSFASCRPLGSWVADVKQRFEHLSEWTKEPTATPKVVNLARLFSPQSFLTAVKEVCSQQHHLELNKLNVLTTVTKKDVNSIDAPAREGAFVTGCVLDGARWDVQGGCLAESKPKELFFPMPVIHCKASLEIKNEDSSTYICPVYLTVQRGPTFVFNAQLRTKMPPAKWILGGVAMILDVGGAA</sequence>
<dbReference type="InterPro" id="IPR041658">
    <property type="entry name" value="AAA_lid_11"/>
</dbReference>
<keyword evidence="1" id="KW-0732">Signal</keyword>
<evidence type="ECO:0000313" key="4">
    <source>
        <dbReference type="EMBL" id="CDJ26789.1"/>
    </source>
</evidence>
<dbReference type="Gene3D" id="1.20.1270.280">
    <property type="match status" value="1"/>
</dbReference>
<dbReference type="Pfam" id="PF18198">
    <property type="entry name" value="AAA_lid_11"/>
    <property type="match status" value="1"/>
</dbReference>
<dbReference type="EMBL" id="HG670581">
    <property type="protein sequence ID" value="CDJ26789.1"/>
    <property type="molecule type" value="Genomic_DNA"/>
</dbReference>
<evidence type="ECO:0000256" key="1">
    <source>
        <dbReference type="SAM" id="SignalP"/>
    </source>
</evidence>
<dbReference type="InterPro" id="IPR043160">
    <property type="entry name" value="Dynein_C_barrel"/>
</dbReference>
<proteinExistence type="predicted"/>
<dbReference type="GO" id="GO:0051959">
    <property type="term" value="F:dynein light intermediate chain binding"/>
    <property type="evidence" value="ECO:0007669"/>
    <property type="project" value="InterPro"/>
</dbReference>
<dbReference type="OrthoDB" id="424310at2759"/>
<feature type="signal peptide" evidence="1">
    <location>
        <begin position="1"/>
        <end position="16"/>
    </location>
</feature>
<dbReference type="Gene3D" id="3.10.490.20">
    <property type="match status" value="1"/>
</dbReference>
<organism evidence="4 5">
    <name type="scientific">Eimeria acervulina</name>
    <name type="common">Coccidian parasite</name>
    <dbReference type="NCBI Taxonomy" id="5801"/>
    <lineage>
        <taxon>Eukaryota</taxon>
        <taxon>Sar</taxon>
        <taxon>Alveolata</taxon>
        <taxon>Apicomplexa</taxon>
        <taxon>Conoidasida</taxon>
        <taxon>Coccidia</taxon>
        <taxon>Eucoccidiorida</taxon>
        <taxon>Eimeriorina</taxon>
        <taxon>Eimeriidae</taxon>
        <taxon>Eimeria</taxon>
    </lineage>
</organism>
<dbReference type="Pfam" id="PF18199">
    <property type="entry name" value="Dynein_C"/>
    <property type="match status" value="1"/>
</dbReference>
<reference evidence="4" key="2">
    <citation type="submission" date="2013-10" db="EMBL/GenBank/DDBJ databases">
        <authorList>
            <person name="Aslett M."/>
        </authorList>
    </citation>
    <scope>NUCLEOTIDE SEQUENCE</scope>
    <source>
        <strain evidence="4">Houghton</strain>
    </source>
</reference>
<feature type="chain" id="PRO_5004672377" evidence="1">
    <location>
        <begin position="17"/>
        <end position="487"/>
    </location>
</feature>
<evidence type="ECO:0000259" key="3">
    <source>
        <dbReference type="Pfam" id="PF18199"/>
    </source>
</evidence>
<evidence type="ECO:0000313" key="5">
    <source>
        <dbReference type="Proteomes" id="UP000018050"/>
    </source>
</evidence>
<keyword evidence="5" id="KW-1185">Reference proteome</keyword>
<dbReference type="VEuPathDB" id="ToxoDB:EAH_00061880"/>
<dbReference type="FunFam" id="3.10.490.20:FF:000009">
    <property type="entry name" value="Dynein heavy chain 4"/>
    <property type="match status" value="1"/>
</dbReference>
<protein>
    <submittedName>
        <fullName evidence="4">Uncharacterized protein</fullName>
    </submittedName>
</protein>
<name>U6JMM7_EIMAC</name>
<gene>
    <name evidence="4" type="ORF">EAH_00061880</name>
</gene>
<accession>U6JMM7</accession>
<dbReference type="InterPro" id="IPR041228">
    <property type="entry name" value="Dynein_C"/>
</dbReference>
<dbReference type="AlphaFoldDB" id="U6JMM7"/>
<dbReference type="GO" id="GO:0030286">
    <property type="term" value="C:dynein complex"/>
    <property type="evidence" value="ECO:0007669"/>
    <property type="project" value="InterPro"/>
</dbReference>
<dbReference type="GO" id="GO:0007018">
    <property type="term" value="P:microtubule-based movement"/>
    <property type="evidence" value="ECO:0007669"/>
    <property type="project" value="InterPro"/>
</dbReference>
<dbReference type="PANTHER" id="PTHR46961">
    <property type="entry name" value="DYNEIN HEAVY CHAIN 1, AXONEMAL-LIKE PROTEIN"/>
    <property type="match status" value="1"/>
</dbReference>
<dbReference type="InterPro" id="IPR042219">
    <property type="entry name" value="AAA_lid_11_sf"/>
</dbReference>
<dbReference type="PANTHER" id="PTHR46961:SF20">
    <property type="entry name" value="LOW QUALITY PROTEIN: DYNEIN BETA CHAIN, CILIARY-LIKE"/>
    <property type="match status" value="1"/>
</dbReference>
<dbReference type="RefSeq" id="XP_013252407.1">
    <property type="nucleotide sequence ID" value="XM_013396953.1"/>
</dbReference>
<dbReference type="InterPro" id="IPR026983">
    <property type="entry name" value="DHC"/>
</dbReference>
<dbReference type="Gene3D" id="1.10.8.720">
    <property type="entry name" value="Region D6 of dynein motor"/>
    <property type="match status" value="1"/>
</dbReference>
<feature type="non-terminal residue" evidence="4">
    <location>
        <position position="1"/>
    </location>
</feature>